<keyword evidence="3" id="KW-1185">Reference proteome</keyword>
<dbReference type="Gene3D" id="3.40.50.720">
    <property type="entry name" value="NAD(P)-binding Rossmann-like Domain"/>
    <property type="match status" value="1"/>
</dbReference>
<organism evidence="2 3">
    <name type="scientific">Spirobacillus cienkowskii</name>
    <dbReference type="NCBI Taxonomy" id="495820"/>
    <lineage>
        <taxon>Bacteria</taxon>
        <taxon>Pseudomonadati</taxon>
        <taxon>Bdellovibrionota</taxon>
        <taxon>Oligoflexia</taxon>
        <taxon>Silvanigrellales</taxon>
        <taxon>Spirobacillus</taxon>
    </lineage>
</organism>
<dbReference type="InterPro" id="IPR050177">
    <property type="entry name" value="Lipid_A_modif_metabolic_enz"/>
</dbReference>
<evidence type="ECO:0000313" key="3">
    <source>
        <dbReference type="Proteomes" id="UP000253934"/>
    </source>
</evidence>
<accession>A0A369KRI2</accession>
<feature type="domain" description="NAD-dependent epimerase/dehydratase" evidence="1">
    <location>
        <begin position="13"/>
        <end position="236"/>
    </location>
</feature>
<gene>
    <name evidence="2" type="ORF">DCC88_07220</name>
</gene>
<dbReference type="PANTHER" id="PTHR43245">
    <property type="entry name" value="BIFUNCTIONAL POLYMYXIN RESISTANCE PROTEIN ARNA"/>
    <property type="match status" value="1"/>
</dbReference>
<name>A0A369KRI2_9BACT</name>
<evidence type="ECO:0000259" key="1">
    <source>
        <dbReference type="Pfam" id="PF01370"/>
    </source>
</evidence>
<dbReference type="Pfam" id="PF01370">
    <property type="entry name" value="Epimerase"/>
    <property type="match status" value="1"/>
</dbReference>
<dbReference type="EMBL" id="QOVW01000069">
    <property type="protein sequence ID" value="RDB35990.1"/>
    <property type="molecule type" value="Genomic_DNA"/>
</dbReference>
<dbReference type="Proteomes" id="UP000253934">
    <property type="component" value="Unassembled WGS sequence"/>
</dbReference>
<proteinExistence type="predicted"/>
<dbReference type="PANTHER" id="PTHR43245:SF52">
    <property type="entry name" value="NAD-DEPENDENT EPIMERASE_DEHYDRATASE"/>
    <property type="match status" value="1"/>
</dbReference>
<dbReference type="AlphaFoldDB" id="A0A369KRI2"/>
<dbReference type="InterPro" id="IPR001509">
    <property type="entry name" value="Epimerase_deHydtase"/>
</dbReference>
<sequence>MDSTIQLHERIGLTGASSFLTTLVLNRLATLSSVKEVHIFDVKPPAIASTKFIFHRVDLTKDEASSNISSVLIENKITTFIHGALFSGPTRKKSYHHEVETIGTYHVLNALAEAQISKLIVHSATFVYGAHPKNPNFINESFELRMQGPHFVRTRIDVENQIQDFANNYPNCAVTVLRFAPILGPNSTNIRARYFFAGIVPKVLGYDPLVQFIHEDDAVRAQIMALSSSASGVFNIVGRGVLPLTTGVHMSGKLPVPFIAPMCHTFFAAGYASRIWELPSDIVPFFQYICVADSKRAEDILGFMPKYSSRQALKSMIEANRLRKIGFSIPSSTLGEDAAYASSQGFQRIF</sequence>
<protein>
    <submittedName>
        <fullName evidence="2">NAD-dependent epimerase/dehydratase family protein</fullName>
    </submittedName>
</protein>
<reference evidence="2" key="1">
    <citation type="submission" date="2018-04" db="EMBL/GenBank/DDBJ databases">
        <title>Draft genome sequence of the Candidatus Spirobacillus cienkowskii, a pathogen of freshwater Daphnia species, reconstructed from hemolymph metagenomic reads.</title>
        <authorList>
            <person name="Bresciani L."/>
            <person name="Lemos L.N."/>
            <person name="Wale N."/>
            <person name="Lin J.Y."/>
            <person name="Fernandes G.R."/>
            <person name="Duffy M.A."/>
            <person name="Rodrigues J.M."/>
        </authorList>
    </citation>
    <scope>NUCLEOTIDE SEQUENCE [LARGE SCALE GENOMIC DNA]</scope>
    <source>
        <strain evidence="2">Binning01</strain>
    </source>
</reference>
<dbReference type="SUPFAM" id="SSF51735">
    <property type="entry name" value="NAD(P)-binding Rossmann-fold domains"/>
    <property type="match status" value="1"/>
</dbReference>
<evidence type="ECO:0000313" key="2">
    <source>
        <dbReference type="EMBL" id="RDB35990.1"/>
    </source>
</evidence>
<dbReference type="InterPro" id="IPR036291">
    <property type="entry name" value="NAD(P)-bd_dom_sf"/>
</dbReference>
<comment type="caution">
    <text evidence="2">The sequence shown here is derived from an EMBL/GenBank/DDBJ whole genome shotgun (WGS) entry which is preliminary data.</text>
</comment>